<dbReference type="CDD" id="cd00038">
    <property type="entry name" value="CAP_ED"/>
    <property type="match status" value="1"/>
</dbReference>
<dbReference type="InterPro" id="IPR000595">
    <property type="entry name" value="cNMP-bd_dom"/>
</dbReference>
<sequence length="231" mass="25751">MQEPDVKDIQYLKNVPVFGSLPEDQLLQIHRHTIERTYRKGTVIFLEGDPGKGFHYVKRGKVKIVKMADDGREHIIKIMGAGEIFAEVLLFNNCPYPATAIAVEESCIGLIKNLDLETLILKNNALALQLIKALSQRLLYAQQKIKNLALNDVMARTAEILLRLASEHGRPKAGGIEISLDLSRQDLASLVGTTRETLTRMLSALKRDGIIDFTGQKVSILDEPALKRLIS</sequence>
<dbReference type="STRING" id="146817.SAMN04488502_10523"/>
<dbReference type="SUPFAM" id="SSF51206">
    <property type="entry name" value="cAMP-binding domain-like"/>
    <property type="match status" value="1"/>
</dbReference>
<keyword evidence="7" id="KW-1185">Reference proteome</keyword>
<dbReference type="InterPro" id="IPR050397">
    <property type="entry name" value="Env_Response_Regulators"/>
</dbReference>
<evidence type="ECO:0000256" key="2">
    <source>
        <dbReference type="ARBA" id="ARBA00023125"/>
    </source>
</evidence>
<dbReference type="PANTHER" id="PTHR24567:SF74">
    <property type="entry name" value="HTH-TYPE TRANSCRIPTIONAL REGULATOR ARCR"/>
    <property type="match status" value="1"/>
</dbReference>
<keyword evidence="3" id="KW-0804">Transcription</keyword>
<dbReference type="PROSITE" id="PS51063">
    <property type="entry name" value="HTH_CRP_2"/>
    <property type="match status" value="1"/>
</dbReference>
<dbReference type="EMBL" id="FNHB01000005">
    <property type="protein sequence ID" value="SDM48780.1"/>
    <property type="molecule type" value="Genomic_DNA"/>
</dbReference>
<evidence type="ECO:0000256" key="1">
    <source>
        <dbReference type="ARBA" id="ARBA00023015"/>
    </source>
</evidence>
<evidence type="ECO:0000256" key="3">
    <source>
        <dbReference type="ARBA" id="ARBA00023163"/>
    </source>
</evidence>
<protein>
    <submittedName>
        <fullName evidence="6">CRP/FNR family transcriptional regulator, anaerobic regulatory protein</fullName>
    </submittedName>
</protein>
<dbReference type="SMART" id="SM00419">
    <property type="entry name" value="HTH_CRP"/>
    <property type="match status" value="1"/>
</dbReference>
<name>A0A1G9TM81_9FIRM</name>
<evidence type="ECO:0000313" key="6">
    <source>
        <dbReference type="EMBL" id="SDM48780.1"/>
    </source>
</evidence>
<dbReference type="PRINTS" id="PR00034">
    <property type="entry name" value="HTHCRP"/>
</dbReference>
<dbReference type="AlphaFoldDB" id="A0A1G9TM81"/>
<dbReference type="InterPro" id="IPR014710">
    <property type="entry name" value="RmlC-like_jellyroll"/>
</dbReference>
<keyword evidence="2" id="KW-0238">DNA-binding</keyword>
<dbReference type="Pfam" id="PF13545">
    <property type="entry name" value="HTH_Crp_2"/>
    <property type="match status" value="1"/>
</dbReference>
<dbReference type="Gene3D" id="1.10.10.10">
    <property type="entry name" value="Winged helix-like DNA-binding domain superfamily/Winged helix DNA-binding domain"/>
    <property type="match status" value="1"/>
</dbReference>
<proteinExistence type="predicted"/>
<evidence type="ECO:0000259" key="4">
    <source>
        <dbReference type="PROSITE" id="PS50042"/>
    </source>
</evidence>
<dbReference type="PROSITE" id="PS50042">
    <property type="entry name" value="CNMP_BINDING_3"/>
    <property type="match status" value="1"/>
</dbReference>
<dbReference type="Gene3D" id="2.60.120.10">
    <property type="entry name" value="Jelly Rolls"/>
    <property type="match status" value="1"/>
</dbReference>
<gene>
    <name evidence="6" type="ORF">SAMN04488502_10523</name>
</gene>
<dbReference type="GO" id="GO:0005829">
    <property type="term" value="C:cytosol"/>
    <property type="evidence" value="ECO:0007669"/>
    <property type="project" value="TreeGrafter"/>
</dbReference>
<dbReference type="SMART" id="SM00100">
    <property type="entry name" value="cNMP"/>
    <property type="match status" value="1"/>
</dbReference>
<dbReference type="PANTHER" id="PTHR24567">
    <property type="entry name" value="CRP FAMILY TRANSCRIPTIONAL REGULATORY PROTEIN"/>
    <property type="match status" value="1"/>
</dbReference>
<dbReference type="GO" id="GO:0003677">
    <property type="term" value="F:DNA binding"/>
    <property type="evidence" value="ECO:0007669"/>
    <property type="project" value="UniProtKB-KW"/>
</dbReference>
<organism evidence="6 7">
    <name type="scientific">Dendrosporobacter quercicolus</name>
    <dbReference type="NCBI Taxonomy" id="146817"/>
    <lineage>
        <taxon>Bacteria</taxon>
        <taxon>Bacillati</taxon>
        <taxon>Bacillota</taxon>
        <taxon>Negativicutes</taxon>
        <taxon>Selenomonadales</taxon>
        <taxon>Sporomusaceae</taxon>
        <taxon>Dendrosporobacter</taxon>
    </lineage>
</organism>
<keyword evidence="1" id="KW-0805">Transcription regulation</keyword>
<evidence type="ECO:0000313" key="7">
    <source>
        <dbReference type="Proteomes" id="UP000214880"/>
    </source>
</evidence>
<dbReference type="PROSITE" id="PS00042">
    <property type="entry name" value="HTH_CRP_1"/>
    <property type="match status" value="1"/>
</dbReference>
<evidence type="ECO:0000259" key="5">
    <source>
        <dbReference type="PROSITE" id="PS51063"/>
    </source>
</evidence>
<feature type="domain" description="HTH crp-type" evidence="5">
    <location>
        <begin position="151"/>
        <end position="224"/>
    </location>
</feature>
<dbReference type="SUPFAM" id="SSF46785">
    <property type="entry name" value="Winged helix' DNA-binding domain"/>
    <property type="match status" value="1"/>
</dbReference>
<dbReference type="InterPro" id="IPR018490">
    <property type="entry name" value="cNMP-bd_dom_sf"/>
</dbReference>
<reference evidence="6 7" key="1">
    <citation type="submission" date="2016-10" db="EMBL/GenBank/DDBJ databases">
        <authorList>
            <person name="de Groot N.N."/>
        </authorList>
    </citation>
    <scope>NUCLEOTIDE SEQUENCE [LARGE SCALE GENOMIC DNA]</scope>
    <source>
        <strain evidence="6 7">DSM 1736</strain>
    </source>
</reference>
<dbReference type="InterPro" id="IPR018335">
    <property type="entry name" value="Tscrpt_reg_HTH_Crp-type_CS"/>
</dbReference>
<dbReference type="InterPro" id="IPR036388">
    <property type="entry name" value="WH-like_DNA-bd_sf"/>
</dbReference>
<dbReference type="InterPro" id="IPR036390">
    <property type="entry name" value="WH_DNA-bd_sf"/>
</dbReference>
<accession>A0A1G9TM81</accession>
<dbReference type="OrthoDB" id="3176638at2"/>
<dbReference type="Pfam" id="PF00027">
    <property type="entry name" value="cNMP_binding"/>
    <property type="match status" value="1"/>
</dbReference>
<feature type="domain" description="Cyclic nucleotide-binding" evidence="4">
    <location>
        <begin position="17"/>
        <end position="137"/>
    </location>
</feature>
<dbReference type="Proteomes" id="UP000214880">
    <property type="component" value="Unassembled WGS sequence"/>
</dbReference>
<dbReference type="RefSeq" id="WP_092072719.1">
    <property type="nucleotide sequence ID" value="NZ_FNHB01000005.1"/>
</dbReference>
<dbReference type="InterPro" id="IPR012318">
    <property type="entry name" value="HTH_CRP"/>
</dbReference>
<dbReference type="GO" id="GO:0003700">
    <property type="term" value="F:DNA-binding transcription factor activity"/>
    <property type="evidence" value="ECO:0007669"/>
    <property type="project" value="InterPro"/>
</dbReference>